<keyword evidence="2" id="KW-1185">Reference proteome</keyword>
<evidence type="ECO:0000313" key="3">
    <source>
        <dbReference type="WBParaSite" id="PDA_v2.g10978.t1"/>
    </source>
</evidence>
<dbReference type="WBParaSite" id="PDA_v2.g10978.t1">
    <property type="protein sequence ID" value="PDA_v2.g10978.t1"/>
    <property type="gene ID" value="PDA_v2.g10978"/>
</dbReference>
<accession>A0A914P193</accession>
<reference evidence="3" key="1">
    <citation type="submission" date="2022-11" db="UniProtKB">
        <authorList>
            <consortium name="WormBaseParasite"/>
        </authorList>
    </citation>
    <scope>IDENTIFICATION</scope>
</reference>
<feature type="compositionally biased region" description="Polar residues" evidence="1">
    <location>
        <begin position="38"/>
        <end position="51"/>
    </location>
</feature>
<proteinExistence type="predicted"/>
<evidence type="ECO:0000313" key="2">
    <source>
        <dbReference type="Proteomes" id="UP000887578"/>
    </source>
</evidence>
<feature type="region of interest" description="Disordered" evidence="1">
    <location>
        <begin position="1"/>
        <end position="51"/>
    </location>
</feature>
<sequence>MLNATTKMNKPKPKKGFNLFDKDMSSDDDESPRAPTKQLPQFTDTATSSVPSHPYASLAAAAAESFMTKSKLYHFVSIHLSIHV</sequence>
<dbReference type="Proteomes" id="UP000887578">
    <property type="component" value="Unplaced"/>
</dbReference>
<name>A0A914P193_9BILA</name>
<dbReference type="AlphaFoldDB" id="A0A914P193"/>
<organism evidence="2 3">
    <name type="scientific">Panagrolaimus davidi</name>
    <dbReference type="NCBI Taxonomy" id="227884"/>
    <lineage>
        <taxon>Eukaryota</taxon>
        <taxon>Metazoa</taxon>
        <taxon>Ecdysozoa</taxon>
        <taxon>Nematoda</taxon>
        <taxon>Chromadorea</taxon>
        <taxon>Rhabditida</taxon>
        <taxon>Tylenchina</taxon>
        <taxon>Panagrolaimomorpha</taxon>
        <taxon>Panagrolaimoidea</taxon>
        <taxon>Panagrolaimidae</taxon>
        <taxon>Panagrolaimus</taxon>
    </lineage>
</organism>
<evidence type="ECO:0000256" key="1">
    <source>
        <dbReference type="SAM" id="MobiDB-lite"/>
    </source>
</evidence>
<protein>
    <submittedName>
        <fullName evidence="3">Uncharacterized protein</fullName>
    </submittedName>
</protein>